<dbReference type="Gene3D" id="1.10.1580.10">
    <property type="match status" value="1"/>
</dbReference>
<dbReference type="InterPro" id="IPR006073">
    <property type="entry name" value="GTP-bd"/>
</dbReference>
<dbReference type="Proteomes" id="UP001627154">
    <property type="component" value="Unassembled WGS sequence"/>
</dbReference>
<keyword evidence="5" id="KW-0539">Nucleus</keyword>
<dbReference type="EMBL" id="JBJJXI010000049">
    <property type="protein sequence ID" value="KAL3401021.1"/>
    <property type="molecule type" value="Genomic_DNA"/>
</dbReference>
<dbReference type="InterPro" id="IPR050755">
    <property type="entry name" value="TRAFAC_YlqF/YawG_RiboMat"/>
</dbReference>
<dbReference type="Gene3D" id="3.40.50.300">
    <property type="entry name" value="P-loop containing nucleotide triphosphate hydrolases"/>
    <property type="match status" value="1"/>
</dbReference>
<evidence type="ECO:0000256" key="3">
    <source>
        <dbReference type="ARBA" id="ARBA00023054"/>
    </source>
</evidence>
<dbReference type="InterPro" id="IPR027417">
    <property type="entry name" value="P-loop_NTPase"/>
</dbReference>
<accession>A0ABD2X8R3</accession>
<dbReference type="FunFam" id="1.10.1580.10:FF:000002">
    <property type="entry name" value="Guanine nucleotide-binding protein-like 3 (nucleolar)-like"/>
    <property type="match status" value="1"/>
</dbReference>
<feature type="domain" description="G" evidence="9">
    <location>
        <begin position="207"/>
        <end position="273"/>
    </location>
</feature>
<organism evidence="10 11">
    <name type="scientific">Trichogramma kaykai</name>
    <dbReference type="NCBI Taxonomy" id="54128"/>
    <lineage>
        <taxon>Eukaryota</taxon>
        <taxon>Metazoa</taxon>
        <taxon>Ecdysozoa</taxon>
        <taxon>Arthropoda</taxon>
        <taxon>Hexapoda</taxon>
        <taxon>Insecta</taxon>
        <taxon>Pterygota</taxon>
        <taxon>Neoptera</taxon>
        <taxon>Endopterygota</taxon>
        <taxon>Hymenoptera</taxon>
        <taxon>Apocrita</taxon>
        <taxon>Proctotrupomorpha</taxon>
        <taxon>Chalcidoidea</taxon>
        <taxon>Trichogrammatidae</taxon>
        <taxon>Trichogramma</taxon>
    </lineage>
</organism>
<evidence type="ECO:0000313" key="10">
    <source>
        <dbReference type="EMBL" id="KAL3401021.1"/>
    </source>
</evidence>
<feature type="domain" description="Tr-type G" evidence="8">
    <location>
        <begin position="79"/>
        <end position="159"/>
    </location>
</feature>
<evidence type="ECO:0000259" key="9">
    <source>
        <dbReference type="Pfam" id="PF01926"/>
    </source>
</evidence>
<dbReference type="GO" id="GO:0005730">
    <property type="term" value="C:nucleolus"/>
    <property type="evidence" value="ECO:0007669"/>
    <property type="project" value="UniProtKB-SubCell"/>
</dbReference>
<dbReference type="GO" id="GO:0051239">
    <property type="term" value="P:regulation of multicellular organismal process"/>
    <property type="evidence" value="ECO:0007669"/>
    <property type="project" value="UniProtKB-ARBA"/>
</dbReference>
<dbReference type="InterPro" id="IPR023179">
    <property type="entry name" value="GTP-bd_ortho_bundle_sf"/>
</dbReference>
<protein>
    <recommendedName>
        <fullName evidence="7">Guanine nucleotide-binding protein-like 3 homolog</fullName>
    </recommendedName>
</protein>
<proteinExistence type="predicted"/>
<name>A0ABD2X8R3_9HYME</name>
<keyword evidence="4" id="KW-0342">GTP-binding</keyword>
<keyword evidence="11" id="KW-1185">Reference proteome</keyword>
<dbReference type="CDD" id="cd04178">
    <property type="entry name" value="Nucleostemin_like"/>
    <property type="match status" value="1"/>
</dbReference>
<dbReference type="AlphaFoldDB" id="A0ABD2X8R3"/>
<dbReference type="GO" id="GO:0005525">
    <property type="term" value="F:GTP binding"/>
    <property type="evidence" value="ECO:0007669"/>
    <property type="project" value="UniProtKB-KW"/>
</dbReference>
<evidence type="ECO:0000256" key="7">
    <source>
        <dbReference type="ARBA" id="ARBA00069022"/>
    </source>
</evidence>
<dbReference type="Pfam" id="PF00009">
    <property type="entry name" value="GTP_EFTU"/>
    <property type="match status" value="1"/>
</dbReference>
<comment type="caution">
    <text evidence="10">The sequence shown here is derived from an EMBL/GenBank/DDBJ whole genome shotgun (WGS) entry which is preliminary data.</text>
</comment>
<gene>
    <name evidence="10" type="ORF">TKK_005669</name>
</gene>
<dbReference type="PANTHER" id="PTHR11089">
    <property type="entry name" value="GTP-BINDING PROTEIN-RELATED"/>
    <property type="match status" value="1"/>
</dbReference>
<keyword evidence="2" id="KW-0547">Nucleotide-binding</keyword>
<sequence>MTIFLEKSSRKFQNDQVEEMIQKSAQHKKFKAKDKKISLKKIKELCQVPKSCPFRASILEEAAINCSPTMVQKLKHTQPFIKEFKKVVEEADVVLEVVDARDPLGTRCSQVEEVVAQMNKQLVVVINKADLISRENLTSWLKYFKKNFPTVPFKSSTHSHSRKLGKKKQGNIRQETLQSSTCFGAELLLHLLENYCHNAGDTKACIRIGVVGLPNVGKSSVLNSLKKSKAYNIGNAHGVTKSMQIVQPNSKIKLLDCPGTAFESNDSNDATTALKNAVKIDTLEDPITPASVVLQKVSLPLLMELYKIDEFKSPAEFFAKKAINMGKLKKGGVPDIAAAARSILTDWNSGKIKYCSTPPEDKDSHVSATILTTSKEEFNIEMFEDSEKIVLDSISGIGSNVMDIS</sequence>
<dbReference type="PANTHER" id="PTHR11089:SF30">
    <property type="entry name" value="GUANINE NUCLEOTIDE-BINDING PROTEIN-LIKE 3 HOMOLOG"/>
    <property type="match status" value="1"/>
</dbReference>
<evidence type="ECO:0000259" key="8">
    <source>
        <dbReference type="Pfam" id="PF00009"/>
    </source>
</evidence>
<keyword evidence="3" id="KW-0175">Coiled coil</keyword>
<evidence type="ECO:0000256" key="2">
    <source>
        <dbReference type="ARBA" id="ARBA00022741"/>
    </source>
</evidence>
<dbReference type="InterPro" id="IPR000795">
    <property type="entry name" value="T_Tr_GTP-bd_dom"/>
</dbReference>
<dbReference type="GO" id="GO:0050793">
    <property type="term" value="P:regulation of developmental process"/>
    <property type="evidence" value="ECO:0007669"/>
    <property type="project" value="UniProtKB-ARBA"/>
</dbReference>
<comment type="subcellular location">
    <subcellularLocation>
        <location evidence="1">Nucleus</location>
        <location evidence="1">Nucleolus</location>
    </subcellularLocation>
</comment>
<dbReference type="FunFam" id="3.40.50.300:FF:000571">
    <property type="entry name" value="Guanine nucleotide-binding protein-like NSN1"/>
    <property type="match status" value="1"/>
</dbReference>
<dbReference type="Pfam" id="PF01926">
    <property type="entry name" value="MMR_HSR1"/>
    <property type="match status" value="1"/>
</dbReference>
<evidence type="ECO:0000256" key="4">
    <source>
        <dbReference type="ARBA" id="ARBA00023134"/>
    </source>
</evidence>
<comment type="function">
    <text evidence="6">May play a role in regulating cellular proliferation.</text>
</comment>
<evidence type="ECO:0000313" key="11">
    <source>
        <dbReference type="Proteomes" id="UP001627154"/>
    </source>
</evidence>
<evidence type="ECO:0000256" key="6">
    <source>
        <dbReference type="ARBA" id="ARBA00059892"/>
    </source>
</evidence>
<evidence type="ECO:0000256" key="1">
    <source>
        <dbReference type="ARBA" id="ARBA00004604"/>
    </source>
</evidence>
<evidence type="ECO:0000256" key="5">
    <source>
        <dbReference type="ARBA" id="ARBA00023242"/>
    </source>
</evidence>
<reference evidence="10 11" key="1">
    <citation type="journal article" date="2024" name="bioRxiv">
        <title>A reference genome for Trichogramma kaykai: A tiny desert-dwelling parasitoid wasp with competing sex-ratio distorters.</title>
        <authorList>
            <person name="Culotta J."/>
            <person name="Lindsey A.R."/>
        </authorList>
    </citation>
    <scope>NUCLEOTIDE SEQUENCE [LARGE SCALE GENOMIC DNA]</scope>
    <source>
        <strain evidence="10 11">KSX58</strain>
    </source>
</reference>
<dbReference type="SUPFAM" id="SSF52540">
    <property type="entry name" value="P-loop containing nucleoside triphosphate hydrolases"/>
    <property type="match status" value="1"/>
</dbReference>